<keyword evidence="2" id="KW-1185">Reference proteome</keyword>
<comment type="caution">
    <text evidence="1">The sequence shown here is derived from an EMBL/GenBank/DDBJ whole genome shotgun (WGS) entry which is preliminary data.</text>
</comment>
<protein>
    <submittedName>
        <fullName evidence="1">Uncharacterized protein</fullName>
    </submittedName>
</protein>
<proteinExistence type="predicted"/>
<dbReference type="Proteomes" id="UP000319801">
    <property type="component" value="Unassembled WGS sequence"/>
</dbReference>
<evidence type="ECO:0000313" key="1">
    <source>
        <dbReference type="EMBL" id="TSW89628.1"/>
    </source>
</evidence>
<name>A0A556V6L7_BAGYA</name>
<dbReference type="EMBL" id="VCAZ01000136">
    <property type="protein sequence ID" value="TSW89628.1"/>
    <property type="molecule type" value="Genomic_DNA"/>
</dbReference>
<dbReference type="AlphaFoldDB" id="A0A556V6L7"/>
<gene>
    <name evidence="1" type="ORF">Baya_13595</name>
</gene>
<accession>A0A556V6L7</accession>
<reference evidence="1 2" key="1">
    <citation type="journal article" date="2019" name="Genome Biol. Evol.">
        <title>Whole-Genome Sequencing of the Giant Devil Catfish, Bagarius yarrelli.</title>
        <authorList>
            <person name="Jiang W."/>
            <person name="Lv Y."/>
            <person name="Cheng L."/>
            <person name="Yang K."/>
            <person name="Chao B."/>
            <person name="Wang X."/>
            <person name="Li Y."/>
            <person name="Pan X."/>
            <person name="You X."/>
            <person name="Zhang Y."/>
            <person name="Yang J."/>
            <person name="Li J."/>
            <person name="Zhang X."/>
            <person name="Liu S."/>
            <person name="Sun C."/>
            <person name="Yang J."/>
            <person name="Shi Q."/>
        </authorList>
    </citation>
    <scope>NUCLEOTIDE SEQUENCE [LARGE SCALE GENOMIC DNA]</scope>
    <source>
        <strain evidence="1">JWS20170419001</strain>
        <tissue evidence="1">Muscle</tissue>
    </source>
</reference>
<evidence type="ECO:0000313" key="2">
    <source>
        <dbReference type="Proteomes" id="UP000319801"/>
    </source>
</evidence>
<organism evidence="1 2">
    <name type="scientific">Bagarius yarrelli</name>
    <name type="common">Goonch</name>
    <name type="synonym">Bagrus yarrelli</name>
    <dbReference type="NCBI Taxonomy" id="175774"/>
    <lineage>
        <taxon>Eukaryota</taxon>
        <taxon>Metazoa</taxon>
        <taxon>Chordata</taxon>
        <taxon>Craniata</taxon>
        <taxon>Vertebrata</taxon>
        <taxon>Euteleostomi</taxon>
        <taxon>Actinopterygii</taxon>
        <taxon>Neopterygii</taxon>
        <taxon>Teleostei</taxon>
        <taxon>Ostariophysi</taxon>
        <taxon>Siluriformes</taxon>
        <taxon>Sisoridae</taxon>
        <taxon>Sisorinae</taxon>
        <taxon>Bagarius</taxon>
    </lineage>
</organism>
<sequence>MTAAKRDLKFMTNELLNNMRNESICIHENPPAVHTVGCLTEVKSNISDCELVSIFGSYITEATDLGIHSLVTEQFQAINQYLQSIQNVLCKTEPVVNSCTVAFQESDGDYEKVCKMMNLLMLLTRWLSREDC</sequence>
<dbReference type="OrthoDB" id="10395180at2759"/>